<dbReference type="PANTHER" id="PTHR14084">
    <property type="entry name" value="KYNURENINASE"/>
    <property type="match status" value="1"/>
</dbReference>
<keyword evidence="1 4" id="KW-0662">Pyridine nucleotide biosynthesis</keyword>
<dbReference type="STRING" id="394096.DB31_2302"/>
<protein>
    <recommendedName>
        <fullName evidence="4 5">Kynureninase</fullName>
        <ecNumber evidence="4 5">3.7.1.3</ecNumber>
    </recommendedName>
    <alternativeName>
        <fullName evidence="4">L-kynurenine hydrolase</fullName>
    </alternativeName>
</protein>
<evidence type="ECO:0000313" key="8">
    <source>
        <dbReference type="Proteomes" id="UP000028725"/>
    </source>
</evidence>
<dbReference type="UniPathway" id="UPA00253">
    <property type="reaction ID" value="UER00329"/>
</dbReference>
<comment type="catalytic activity">
    <reaction evidence="6">
        <text>3-hydroxy-L-kynurenine + H2O = 3-hydroxyanthranilate + L-alanine + H(+)</text>
        <dbReference type="Rhea" id="RHEA:25143"/>
        <dbReference type="ChEBI" id="CHEBI:15377"/>
        <dbReference type="ChEBI" id="CHEBI:15378"/>
        <dbReference type="ChEBI" id="CHEBI:36559"/>
        <dbReference type="ChEBI" id="CHEBI:57972"/>
        <dbReference type="ChEBI" id="CHEBI:58125"/>
        <dbReference type="EC" id="3.7.1.3"/>
    </reaction>
</comment>
<comment type="function">
    <text evidence="4 6">Catalyzes the cleavage of L-kynurenine (L-Kyn) and L-3-hydroxykynurenine (L-3OHKyn) into anthranilic acid (AA) and 3-hydroxyanthranilic acid (3-OHAA), respectively.</text>
</comment>
<dbReference type="GO" id="GO:0009435">
    <property type="term" value="P:NAD+ biosynthetic process"/>
    <property type="evidence" value="ECO:0007669"/>
    <property type="project" value="UniProtKB-UniRule"/>
</dbReference>
<dbReference type="Gene3D" id="3.90.1150.10">
    <property type="entry name" value="Aspartate Aminotransferase, domain 1"/>
    <property type="match status" value="1"/>
</dbReference>
<feature type="binding site" evidence="4">
    <location>
        <position position="250"/>
    </location>
    <ligand>
        <name>pyridoxal 5'-phosphate</name>
        <dbReference type="ChEBI" id="CHEBI:597326"/>
    </ligand>
</feature>
<dbReference type="FunFam" id="3.40.640.10:FF:000031">
    <property type="entry name" value="Kynureninase"/>
    <property type="match status" value="1"/>
</dbReference>
<feature type="binding site" evidence="4">
    <location>
        <begin position="140"/>
        <end position="143"/>
    </location>
    <ligand>
        <name>pyridoxal 5'-phosphate</name>
        <dbReference type="ChEBI" id="CHEBI:597326"/>
    </ligand>
</feature>
<sequence length="428" mass="48471">MMNPDVVNFEEGEAFARRMDAEDPLRHFRDEFLFPRNKAGEPAIYFVGNSLGLQPRKAKQYVLQELEDWEKFGVEGHFHARSPWLPYHETLTAQTARLVGAMPLEVVVMNTLSVNLHLMMVSFYRPTRERFRILIEGGAFPSDQYAVASQARFHGFDPRDAILRLEPRPGEDTLREEDILDTIDRHGPEIALVLLGNVNYLTGQAFDMKAITRAAHERGCRVGFDLAHGAGNLRLSLHDDGPDFAVWCSYKYLNGGPGTLGGVFVHERHAHMPGIPRFEGWWGHDKATRFEMGPDFVPLAGAEGWQLSNPPILQMAALRASMEIFDQATMPALRLKGDLLTSYLEFLLDRLPPEMARIVTPRDLKARGSQLSLRFSKEPKKLLAKLVEAGAFCDFREPDIIRASPAPLYCSFLDVYRFVRILENHARA</sequence>
<evidence type="ECO:0000256" key="6">
    <source>
        <dbReference type="PIRNR" id="PIRNR038800"/>
    </source>
</evidence>
<dbReference type="UniPathway" id="UPA00334">
    <property type="reaction ID" value="UER00455"/>
</dbReference>
<dbReference type="GO" id="GO:0043420">
    <property type="term" value="P:anthranilate metabolic process"/>
    <property type="evidence" value="ECO:0007669"/>
    <property type="project" value="TreeGrafter"/>
</dbReference>
<feature type="binding site" evidence="4">
    <location>
        <position position="112"/>
    </location>
    <ligand>
        <name>pyridoxal 5'-phosphate</name>
        <dbReference type="ChEBI" id="CHEBI:597326"/>
    </ligand>
</feature>
<evidence type="ECO:0000256" key="4">
    <source>
        <dbReference type="HAMAP-Rule" id="MF_01970"/>
    </source>
</evidence>
<reference evidence="7 8" key="1">
    <citation type="submission" date="2014-04" db="EMBL/GenBank/DDBJ databases">
        <title>Genome assembly of Hyalangium minutum DSM 14724.</title>
        <authorList>
            <person name="Sharma G."/>
            <person name="Subramanian S."/>
        </authorList>
    </citation>
    <scope>NUCLEOTIDE SEQUENCE [LARGE SCALE GENOMIC DNA]</scope>
    <source>
        <strain evidence="7 8">DSM 14724</strain>
    </source>
</reference>
<gene>
    <name evidence="4" type="primary">kynU</name>
    <name evidence="7" type="ORF">DB31_2302</name>
</gene>
<dbReference type="Proteomes" id="UP000028725">
    <property type="component" value="Unassembled WGS sequence"/>
</dbReference>
<evidence type="ECO:0000256" key="2">
    <source>
        <dbReference type="ARBA" id="ARBA00022801"/>
    </source>
</evidence>
<comment type="catalytic activity">
    <reaction evidence="4 6">
        <text>L-kynurenine + H2O = anthranilate + L-alanine + H(+)</text>
        <dbReference type="Rhea" id="RHEA:16813"/>
        <dbReference type="ChEBI" id="CHEBI:15377"/>
        <dbReference type="ChEBI" id="CHEBI:15378"/>
        <dbReference type="ChEBI" id="CHEBI:16567"/>
        <dbReference type="ChEBI" id="CHEBI:57959"/>
        <dbReference type="ChEBI" id="CHEBI:57972"/>
        <dbReference type="EC" id="3.7.1.3"/>
    </reaction>
</comment>
<dbReference type="GO" id="GO:0097053">
    <property type="term" value="P:L-kynurenine catabolic process"/>
    <property type="evidence" value="ECO:0007669"/>
    <property type="project" value="UniProtKB-UniRule"/>
</dbReference>
<dbReference type="InterPro" id="IPR015422">
    <property type="entry name" value="PyrdxlP-dep_Trfase_small"/>
</dbReference>
<dbReference type="GO" id="GO:0019441">
    <property type="term" value="P:L-tryptophan catabolic process to kynurenine"/>
    <property type="evidence" value="ECO:0007669"/>
    <property type="project" value="TreeGrafter"/>
</dbReference>
<dbReference type="AlphaFoldDB" id="A0A085W877"/>
<feature type="binding site" evidence="4">
    <location>
        <position position="281"/>
    </location>
    <ligand>
        <name>pyridoxal 5'-phosphate</name>
        <dbReference type="ChEBI" id="CHEBI:597326"/>
    </ligand>
</feature>
<comment type="pathway">
    <text evidence="4 6">Cofactor biosynthesis; NAD(+) biosynthesis; quinolinate from L-kynurenine: step 2/3.</text>
</comment>
<evidence type="ECO:0000313" key="7">
    <source>
        <dbReference type="EMBL" id="KFE63890.1"/>
    </source>
</evidence>
<dbReference type="InterPro" id="IPR015421">
    <property type="entry name" value="PyrdxlP-dep_Trfase_major"/>
</dbReference>
<feature type="modified residue" description="N6-(pyridoxal phosphate)lysine" evidence="4">
    <location>
        <position position="251"/>
    </location>
</feature>
<name>A0A085W877_9BACT</name>
<comment type="cofactor">
    <cofactor evidence="4 6">
        <name>pyridoxal 5'-phosphate</name>
        <dbReference type="ChEBI" id="CHEBI:597326"/>
    </cofactor>
</comment>
<organism evidence="7 8">
    <name type="scientific">Hyalangium minutum</name>
    <dbReference type="NCBI Taxonomy" id="394096"/>
    <lineage>
        <taxon>Bacteria</taxon>
        <taxon>Pseudomonadati</taxon>
        <taxon>Myxococcota</taxon>
        <taxon>Myxococcia</taxon>
        <taxon>Myxococcales</taxon>
        <taxon>Cystobacterineae</taxon>
        <taxon>Archangiaceae</taxon>
        <taxon>Hyalangium</taxon>
    </lineage>
</organism>
<evidence type="ECO:0000256" key="1">
    <source>
        <dbReference type="ARBA" id="ARBA00022642"/>
    </source>
</evidence>
<dbReference type="PANTHER" id="PTHR14084:SF0">
    <property type="entry name" value="KYNURENINASE"/>
    <property type="match status" value="1"/>
</dbReference>
<keyword evidence="3 4" id="KW-0663">Pyridoxal phosphate</keyword>
<dbReference type="HAMAP" id="MF_01970">
    <property type="entry name" value="Kynureninase"/>
    <property type="match status" value="1"/>
</dbReference>
<accession>A0A085W877</accession>
<feature type="binding site" evidence="4">
    <location>
        <position position="225"/>
    </location>
    <ligand>
        <name>pyridoxal 5'-phosphate</name>
        <dbReference type="ChEBI" id="CHEBI:597326"/>
    </ligand>
</feature>
<comment type="caution">
    <text evidence="4">Lacks conserved residue(s) required for the propagation of feature annotation.</text>
</comment>
<comment type="subunit">
    <text evidence="4 6">Homodimer.</text>
</comment>
<comment type="similarity">
    <text evidence="4 6">Belongs to the kynureninase family.</text>
</comment>
<dbReference type="Gene3D" id="3.40.640.10">
    <property type="entry name" value="Type I PLP-dependent aspartate aminotransferase-like (Major domain)"/>
    <property type="match status" value="1"/>
</dbReference>
<keyword evidence="2 4" id="KW-0378">Hydrolase</keyword>
<dbReference type="SUPFAM" id="SSF53383">
    <property type="entry name" value="PLP-dependent transferases"/>
    <property type="match status" value="1"/>
</dbReference>
<comment type="pathway">
    <text evidence="4 6">Amino-acid degradation; L-kynurenine degradation; L-alanine and anthranilate from L-kynurenine: step 1/1.</text>
</comment>
<dbReference type="PATRIC" id="fig|394096.3.peg.6634"/>
<dbReference type="EMBL" id="JMCB01000015">
    <property type="protein sequence ID" value="KFE63890.1"/>
    <property type="molecule type" value="Genomic_DNA"/>
</dbReference>
<dbReference type="GO" id="GO:0005737">
    <property type="term" value="C:cytoplasm"/>
    <property type="evidence" value="ECO:0007669"/>
    <property type="project" value="UniProtKB-UniRule"/>
</dbReference>
<evidence type="ECO:0000256" key="5">
    <source>
        <dbReference type="NCBIfam" id="TIGR01814"/>
    </source>
</evidence>
<dbReference type="NCBIfam" id="TIGR01814">
    <property type="entry name" value="kynureninase"/>
    <property type="match status" value="1"/>
</dbReference>
<dbReference type="InterPro" id="IPR015424">
    <property type="entry name" value="PyrdxlP-dep_Trfase"/>
</dbReference>
<dbReference type="EC" id="3.7.1.3" evidence="4 5"/>
<dbReference type="GO" id="GO:0019805">
    <property type="term" value="P:quinolinate biosynthetic process"/>
    <property type="evidence" value="ECO:0007669"/>
    <property type="project" value="UniProtKB-UniRule"/>
</dbReference>
<feature type="binding site" evidence="4">
    <location>
        <position position="309"/>
    </location>
    <ligand>
        <name>pyridoxal 5'-phosphate</name>
        <dbReference type="ChEBI" id="CHEBI:597326"/>
    </ligand>
</feature>
<comment type="caution">
    <text evidence="7">The sequence shown here is derived from an EMBL/GenBank/DDBJ whole genome shotgun (WGS) entry which is preliminary data.</text>
</comment>
<keyword evidence="8" id="KW-1185">Reference proteome</keyword>
<dbReference type="InterPro" id="IPR010111">
    <property type="entry name" value="Kynureninase"/>
</dbReference>
<dbReference type="OrthoDB" id="9812626at2"/>
<evidence type="ECO:0000256" key="3">
    <source>
        <dbReference type="ARBA" id="ARBA00022898"/>
    </source>
</evidence>
<feature type="binding site" evidence="4">
    <location>
        <position position="113"/>
    </location>
    <ligand>
        <name>pyridoxal 5'-phosphate</name>
        <dbReference type="ChEBI" id="CHEBI:597326"/>
    </ligand>
</feature>
<proteinExistence type="inferred from homology"/>
<dbReference type="GO" id="GO:0030429">
    <property type="term" value="F:kynureninase activity"/>
    <property type="evidence" value="ECO:0007669"/>
    <property type="project" value="UniProtKB-UniRule"/>
</dbReference>
<dbReference type="PIRSF" id="PIRSF038800">
    <property type="entry name" value="KYNU"/>
    <property type="match status" value="1"/>
</dbReference>
<dbReference type="Pfam" id="PF22580">
    <property type="entry name" value="KYNU_C"/>
    <property type="match status" value="1"/>
</dbReference>
<dbReference type="GO" id="GO:0030170">
    <property type="term" value="F:pyridoxal phosphate binding"/>
    <property type="evidence" value="ECO:0007669"/>
    <property type="project" value="UniProtKB-UniRule"/>
</dbReference>
<feature type="binding site" evidence="4">
    <location>
        <position position="228"/>
    </location>
    <ligand>
        <name>pyridoxal 5'-phosphate</name>
        <dbReference type="ChEBI" id="CHEBI:597326"/>
    </ligand>
</feature>